<gene>
    <name evidence="6" type="ORF">C7402_14643</name>
</gene>
<dbReference type="CDD" id="cd07720">
    <property type="entry name" value="OPHC2-like_MBL-fold"/>
    <property type="match status" value="1"/>
</dbReference>
<evidence type="ECO:0000256" key="4">
    <source>
        <dbReference type="ARBA" id="ARBA00022833"/>
    </source>
</evidence>
<protein>
    <submittedName>
        <fullName evidence="6">Glyoxylase-like metal-dependent hydrolase (Beta-lactamase superfamily II)</fullName>
    </submittedName>
</protein>
<name>A0ABX5KA75_9BURK</name>
<dbReference type="InterPro" id="IPR036866">
    <property type="entry name" value="RibonucZ/Hydroxyglut_hydro"/>
</dbReference>
<dbReference type="Gene3D" id="3.60.15.10">
    <property type="entry name" value="Ribonuclease Z/Hydroxyacylglutathione hydrolase-like"/>
    <property type="match status" value="1"/>
</dbReference>
<reference evidence="6 7" key="1">
    <citation type="submission" date="2018-05" db="EMBL/GenBank/DDBJ databases">
        <title>Genomic Encyclopedia of Type Strains, Phase IV (KMG-V): Genome sequencing to study the core and pangenomes of soil and plant-associated prokaryotes.</title>
        <authorList>
            <person name="Whitman W."/>
        </authorList>
    </citation>
    <scope>NUCLEOTIDE SEQUENCE [LARGE SCALE GENOMIC DNA]</scope>
    <source>
        <strain evidence="6 7">SCZa-39</strain>
    </source>
</reference>
<proteinExistence type="inferred from homology"/>
<keyword evidence="2" id="KW-0479">Metal-binding</keyword>
<dbReference type="SUPFAM" id="SSF56281">
    <property type="entry name" value="Metallo-hydrolase/oxidoreductase"/>
    <property type="match status" value="1"/>
</dbReference>
<organism evidence="6 7">
    <name type="scientific">Paraburkholderia unamae</name>
    <dbReference type="NCBI Taxonomy" id="219649"/>
    <lineage>
        <taxon>Bacteria</taxon>
        <taxon>Pseudomonadati</taxon>
        <taxon>Pseudomonadota</taxon>
        <taxon>Betaproteobacteria</taxon>
        <taxon>Burkholderiales</taxon>
        <taxon>Burkholderiaceae</taxon>
        <taxon>Paraburkholderia</taxon>
    </lineage>
</organism>
<evidence type="ECO:0000313" key="7">
    <source>
        <dbReference type="Proteomes" id="UP000245712"/>
    </source>
</evidence>
<accession>A0ABX5KA75</accession>
<dbReference type="InterPro" id="IPR051013">
    <property type="entry name" value="MBL_superfamily_lactonases"/>
</dbReference>
<dbReference type="RefSeq" id="WP_116615144.1">
    <property type="nucleotide sequence ID" value="NZ_QEOB01000046.1"/>
</dbReference>
<dbReference type="Pfam" id="PF00753">
    <property type="entry name" value="Lactamase_B"/>
    <property type="match status" value="1"/>
</dbReference>
<dbReference type="InterPro" id="IPR001279">
    <property type="entry name" value="Metallo-B-lactamas"/>
</dbReference>
<evidence type="ECO:0000256" key="3">
    <source>
        <dbReference type="ARBA" id="ARBA00022801"/>
    </source>
</evidence>
<keyword evidence="4" id="KW-0862">Zinc</keyword>
<feature type="domain" description="Metallo-beta-lactamase" evidence="5">
    <location>
        <begin position="53"/>
        <end position="258"/>
    </location>
</feature>
<evidence type="ECO:0000313" key="6">
    <source>
        <dbReference type="EMBL" id="PVX61065.1"/>
    </source>
</evidence>
<keyword evidence="7" id="KW-1185">Reference proteome</keyword>
<dbReference type="PANTHER" id="PTHR42978">
    <property type="entry name" value="QUORUM-QUENCHING LACTONASE YTNP-RELATED-RELATED"/>
    <property type="match status" value="1"/>
</dbReference>
<sequence>MIEEHRIGEFTLITLLDGIFLCGTEMIRAAASEEGAELFKSAGLPASGPSPEPINAFALKRNDELWLIDAGCGRELGPRFGKAPEALRAAGYTFDQVQGIILSHLHEDHVGGLINEDGLALYPNATLFLSEEEWAFWTDATSPEQYPRMAEAGLFRLATSVLEAYAGRVTALPANSEVIPGVSLVPLHGHTPGHSGVQIRDADQQVLIWGDVIHSTLLQLRYPDWSIGFDVDPQQAVRTRERLLAQLATEDTLVAGPHVTGIGRIRSCCSGGYRLDLSRYQ</sequence>
<dbReference type="PANTHER" id="PTHR42978:SF6">
    <property type="entry name" value="QUORUM-QUENCHING LACTONASE YTNP-RELATED"/>
    <property type="match status" value="1"/>
</dbReference>
<dbReference type="Proteomes" id="UP000245712">
    <property type="component" value="Unassembled WGS sequence"/>
</dbReference>
<keyword evidence="3" id="KW-0378">Hydrolase</keyword>
<evidence type="ECO:0000256" key="1">
    <source>
        <dbReference type="ARBA" id="ARBA00007749"/>
    </source>
</evidence>
<dbReference type="SMART" id="SM00849">
    <property type="entry name" value="Lactamase_B"/>
    <property type="match status" value="1"/>
</dbReference>
<dbReference type="EMBL" id="QEOB01000046">
    <property type="protein sequence ID" value="PVX61065.1"/>
    <property type="molecule type" value="Genomic_DNA"/>
</dbReference>
<evidence type="ECO:0000259" key="5">
    <source>
        <dbReference type="SMART" id="SM00849"/>
    </source>
</evidence>
<comment type="similarity">
    <text evidence="1">Belongs to the metallo-beta-lactamase superfamily.</text>
</comment>
<evidence type="ECO:0000256" key="2">
    <source>
        <dbReference type="ARBA" id="ARBA00022723"/>
    </source>
</evidence>
<comment type="caution">
    <text evidence="6">The sequence shown here is derived from an EMBL/GenBank/DDBJ whole genome shotgun (WGS) entry which is preliminary data.</text>
</comment>